<dbReference type="Pfam" id="PF08541">
    <property type="entry name" value="ACP_syn_III_C"/>
    <property type="match status" value="1"/>
</dbReference>
<dbReference type="GO" id="GO:0004315">
    <property type="term" value="F:3-oxoacyl-[acyl-carrier-protein] synthase activity"/>
    <property type="evidence" value="ECO:0007669"/>
    <property type="project" value="InterPro"/>
</dbReference>
<comment type="caution">
    <text evidence="5">The sequence shown here is derived from an EMBL/GenBank/DDBJ whole genome shotgun (WGS) entry which is preliminary data.</text>
</comment>
<dbReference type="InterPro" id="IPR013751">
    <property type="entry name" value="ACP_syn_III_N"/>
</dbReference>
<dbReference type="Pfam" id="PF08545">
    <property type="entry name" value="ACP_syn_III"/>
    <property type="match status" value="1"/>
</dbReference>
<gene>
    <name evidence="5" type="ORF">BCF44_1295</name>
</gene>
<dbReference type="InterPro" id="IPR016039">
    <property type="entry name" value="Thiolase-like"/>
</dbReference>
<protein>
    <submittedName>
        <fullName evidence="5">3-oxoacyl-[acyl-carrier-protein] synthase-3</fullName>
    </submittedName>
</protein>
<keyword evidence="2" id="KW-0012">Acyltransferase</keyword>
<evidence type="ECO:0000256" key="2">
    <source>
        <dbReference type="ARBA" id="ARBA00023315"/>
    </source>
</evidence>
<dbReference type="Proteomes" id="UP000256269">
    <property type="component" value="Unassembled WGS sequence"/>
</dbReference>
<dbReference type="Gene3D" id="3.40.47.10">
    <property type="match status" value="2"/>
</dbReference>
<dbReference type="SUPFAM" id="SSF53901">
    <property type="entry name" value="Thiolase-like"/>
    <property type="match status" value="2"/>
</dbReference>
<evidence type="ECO:0000259" key="3">
    <source>
        <dbReference type="Pfam" id="PF08541"/>
    </source>
</evidence>
<name>A0A3E0GVH9_9PSEU</name>
<reference evidence="5 6" key="1">
    <citation type="submission" date="2018-08" db="EMBL/GenBank/DDBJ databases">
        <title>Genomic Encyclopedia of Archaeal and Bacterial Type Strains, Phase II (KMG-II): from individual species to whole genera.</title>
        <authorList>
            <person name="Goeker M."/>
        </authorList>
    </citation>
    <scope>NUCLEOTIDE SEQUENCE [LARGE SCALE GENOMIC DNA]</scope>
    <source>
        <strain evidence="5 6">DSM 45791</strain>
    </source>
</reference>
<organism evidence="5 6">
    <name type="scientific">Kutzneria buriramensis</name>
    <dbReference type="NCBI Taxonomy" id="1045776"/>
    <lineage>
        <taxon>Bacteria</taxon>
        <taxon>Bacillati</taxon>
        <taxon>Actinomycetota</taxon>
        <taxon>Actinomycetes</taxon>
        <taxon>Pseudonocardiales</taxon>
        <taxon>Pseudonocardiaceae</taxon>
        <taxon>Kutzneria</taxon>
    </lineage>
</organism>
<dbReference type="EMBL" id="QUNO01000029">
    <property type="protein sequence ID" value="REH27617.1"/>
    <property type="molecule type" value="Genomic_DNA"/>
</dbReference>
<proteinExistence type="predicted"/>
<dbReference type="GO" id="GO:0006633">
    <property type="term" value="P:fatty acid biosynthetic process"/>
    <property type="evidence" value="ECO:0007669"/>
    <property type="project" value="InterPro"/>
</dbReference>
<keyword evidence="1" id="KW-0808">Transferase</keyword>
<dbReference type="PANTHER" id="PTHR34069:SF2">
    <property type="entry name" value="BETA-KETOACYL-[ACYL-CARRIER-PROTEIN] SYNTHASE III"/>
    <property type="match status" value="1"/>
</dbReference>
<dbReference type="GO" id="GO:0044550">
    <property type="term" value="P:secondary metabolite biosynthetic process"/>
    <property type="evidence" value="ECO:0007669"/>
    <property type="project" value="TreeGrafter"/>
</dbReference>
<evidence type="ECO:0000313" key="6">
    <source>
        <dbReference type="Proteomes" id="UP000256269"/>
    </source>
</evidence>
<dbReference type="InterPro" id="IPR013747">
    <property type="entry name" value="ACP_syn_III_C"/>
</dbReference>
<feature type="domain" description="Beta-ketoacyl-[acyl-carrier-protein] synthase III N-terminal" evidence="4">
    <location>
        <begin position="121"/>
        <end position="193"/>
    </location>
</feature>
<sequence length="349" mass="36997">MLDDMDSSIRLLSVGTALPGPPVGNAELARRFGMDQLWVQWVDAFVGTRTRHLAVDLDSGEVRYSLADLGTTAGRGALAEAGLTGADVDLVVLGTATPDNLMPATVNVIADRLGIDGVPTFQLQSGCAGAFQALDVARRLMAAGGYRTALVLGGDVIAKHYDLDMDLRSLPPAELVNVALFGDGAGAAVLSCAPVDDGAETTVLRTVLTRLTGKDRAPGQVLEWFGPADHEPGRTGSREDYKAIEESVPAMAEEILKELLDELGWTATDVDYLLPPQLSGRMTDRITTRLDVPGAQEISVVAETGNNANALPFQQLARVLPRLVDGDRVLGIAVESSKWIKAGFALERV</sequence>
<dbReference type="PANTHER" id="PTHR34069">
    <property type="entry name" value="3-OXOACYL-[ACYL-CARRIER-PROTEIN] SYNTHASE 3"/>
    <property type="match status" value="1"/>
</dbReference>
<evidence type="ECO:0000259" key="4">
    <source>
        <dbReference type="Pfam" id="PF08545"/>
    </source>
</evidence>
<keyword evidence="6" id="KW-1185">Reference proteome</keyword>
<evidence type="ECO:0000256" key="1">
    <source>
        <dbReference type="ARBA" id="ARBA00022679"/>
    </source>
</evidence>
<evidence type="ECO:0000313" key="5">
    <source>
        <dbReference type="EMBL" id="REH27617.1"/>
    </source>
</evidence>
<accession>A0A3E0GVH9</accession>
<feature type="domain" description="Beta-ketoacyl-[acyl-carrier-protein] synthase III C-terminal" evidence="3">
    <location>
        <begin position="260"/>
        <end position="333"/>
    </location>
</feature>
<dbReference type="AlphaFoldDB" id="A0A3E0GVH9"/>